<keyword evidence="13" id="KW-0732">Signal</keyword>
<keyword evidence="8 11" id="KW-0624">Polysaccharide degradation</keyword>
<evidence type="ECO:0000256" key="1">
    <source>
        <dbReference type="ARBA" id="ARBA00001973"/>
    </source>
</evidence>
<keyword evidence="7 11" id="KW-0119">Carbohydrate metabolism</keyword>
<dbReference type="PANTHER" id="PTHR33353">
    <property type="entry name" value="PUTATIVE (AFU_ORTHOLOGUE AFUA_1G12560)-RELATED"/>
    <property type="match status" value="1"/>
</dbReference>
<dbReference type="GO" id="GO:0005576">
    <property type="term" value="C:extracellular region"/>
    <property type="evidence" value="ECO:0007669"/>
    <property type="project" value="UniProtKB-SubCell"/>
</dbReference>
<feature type="domain" description="Auxiliary Activity family 9 catalytic" evidence="14">
    <location>
        <begin position="53"/>
        <end position="255"/>
    </location>
</feature>
<feature type="region of interest" description="Disordered" evidence="12">
    <location>
        <begin position="274"/>
        <end position="319"/>
    </location>
</feature>
<protein>
    <recommendedName>
        <fullName evidence="11">AA9 family lytic polysaccharide monooxygenase</fullName>
        <ecNumber evidence="11">1.14.99.56</ecNumber>
    </recommendedName>
    <alternativeName>
        <fullName evidence="11">Endo-beta-1,4-glucanase</fullName>
    </alternativeName>
    <alternativeName>
        <fullName evidence="11">Glycosyl hydrolase 61 family protein</fullName>
    </alternativeName>
</protein>
<keyword evidence="4 11" id="KW-0136">Cellulose degradation</keyword>
<evidence type="ECO:0000256" key="5">
    <source>
        <dbReference type="ARBA" id="ARBA00023008"/>
    </source>
</evidence>
<comment type="domain">
    <text evidence="11">Has a modular structure: an endo-beta-1,4-glucanase catalytic module at the N-terminus, a linker rich in serines and threonines, and a C-terminal carbohydrate-binding module (CBM).</text>
</comment>
<feature type="signal peptide" evidence="13">
    <location>
        <begin position="1"/>
        <end position="21"/>
    </location>
</feature>
<evidence type="ECO:0000256" key="10">
    <source>
        <dbReference type="ARBA" id="ARBA00045077"/>
    </source>
</evidence>
<comment type="catalytic activity">
    <reaction evidence="10 11">
        <text>[(1-&gt;4)-beta-D-glucosyl]n+m + reduced acceptor + O2 = 4-dehydro-beta-D-glucosyl-[(1-&gt;4)-beta-D-glucosyl]n-1 + [(1-&gt;4)-beta-D-glucosyl]m + acceptor + H2O.</text>
        <dbReference type="EC" id="1.14.99.56"/>
    </reaction>
</comment>
<evidence type="ECO:0000313" key="16">
    <source>
        <dbReference type="Proteomes" id="UP001161017"/>
    </source>
</evidence>
<proteinExistence type="inferred from homology"/>
<dbReference type="GO" id="GO:0030248">
    <property type="term" value="F:cellulose binding"/>
    <property type="evidence" value="ECO:0007669"/>
    <property type="project" value="UniProtKB-UniRule"/>
</dbReference>
<comment type="function">
    <text evidence="11">Lytic polysaccharide monooxygenase (LMPO) that depolymerizes crystalline and amorphous polysaccharides via the oxidation of scissile alpha- or beta-(1-4)-glycosidic bonds, yielding C1 and/or C4 oxidation products. Catalysis by LPMOs requires the reduction of the active-site copper from Cu(II) to Cu(I) by a reducing agent and H(2)O(2) or O(2) as a cosubstrate.</text>
</comment>
<evidence type="ECO:0000313" key="15">
    <source>
        <dbReference type="EMBL" id="MDI1487618.1"/>
    </source>
</evidence>
<dbReference type="Gene3D" id="2.70.50.70">
    <property type="match status" value="1"/>
</dbReference>
<evidence type="ECO:0000256" key="6">
    <source>
        <dbReference type="ARBA" id="ARBA00023157"/>
    </source>
</evidence>
<gene>
    <name evidence="15" type="ORF">OHK93_006888</name>
</gene>
<reference evidence="15" key="1">
    <citation type="journal article" date="2023" name="Genome Biol. Evol.">
        <title>First Whole Genome Sequence and Flow Cytometry Genome Size Data for the Lichen-Forming Fungus Ramalina farinacea (Ascomycota).</title>
        <authorList>
            <person name="Llewellyn T."/>
            <person name="Mian S."/>
            <person name="Hill R."/>
            <person name="Leitch I.J."/>
            <person name="Gaya E."/>
        </authorList>
    </citation>
    <scope>NUCLEOTIDE SEQUENCE</scope>
    <source>
        <strain evidence="15">LIQ254RAFAR</strain>
    </source>
</reference>
<keyword evidence="5" id="KW-0186">Copper</keyword>
<evidence type="ECO:0000256" key="3">
    <source>
        <dbReference type="ARBA" id="ARBA00022525"/>
    </source>
</evidence>
<evidence type="ECO:0000256" key="7">
    <source>
        <dbReference type="ARBA" id="ARBA00023277"/>
    </source>
</evidence>
<dbReference type="EMBL" id="JAPUFD010000006">
    <property type="protein sequence ID" value="MDI1487618.1"/>
    <property type="molecule type" value="Genomic_DNA"/>
</dbReference>
<organism evidence="15 16">
    <name type="scientific">Ramalina farinacea</name>
    <dbReference type="NCBI Taxonomy" id="258253"/>
    <lineage>
        <taxon>Eukaryota</taxon>
        <taxon>Fungi</taxon>
        <taxon>Dikarya</taxon>
        <taxon>Ascomycota</taxon>
        <taxon>Pezizomycotina</taxon>
        <taxon>Lecanoromycetes</taxon>
        <taxon>OSLEUM clade</taxon>
        <taxon>Lecanoromycetidae</taxon>
        <taxon>Lecanorales</taxon>
        <taxon>Lecanorineae</taxon>
        <taxon>Ramalinaceae</taxon>
        <taxon>Ramalina</taxon>
    </lineage>
</organism>
<keyword evidence="3 11" id="KW-0964">Secreted</keyword>
<comment type="cofactor">
    <cofactor evidence="1">
        <name>Cu(2+)</name>
        <dbReference type="ChEBI" id="CHEBI:29036"/>
    </cofactor>
</comment>
<dbReference type="EC" id="1.14.99.56" evidence="11"/>
<comment type="similarity">
    <text evidence="9">Belongs to the polysaccharide monooxygenase AA9 family.</text>
</comment>
<dbReference type="PANTHER" id="PTHR33353:SF17">
    <property type="entry name" value="ENDO-BETA-1,4-GLUCANASE D"/>
    <property type="match status" value="1"/>
</dbReference>
<dbReference type="GO" id="GO:0030245">
    <property type="term" value="P:cellulose catabolic process"/>
    <property type="evidence" value="ECO:0007669"/>
    <property type="project" value="UniProtKB-UniRule"/>
</dbReference>
<dbReference type="InterPro" id="IPR005103">
    <property type="entry name" value="AA9_LPMO"/>
</dbReference>
<evidence type="ECO:0000256" key="9">
    <source>
        <dbReference type="ARBA" id="ARBA00044502"/>
    </source>
</evidence>
<evidence type="ECO:0000256" key="8">
    <source>
        <dbReference type="ARBA" id="ARBA00023326"/>
    </source>
</evidence>
<evidence type="ECO:0000256" key="11">
    <source>
        <dbReference type="RuleBase" id="RU368122"/>
    </source>
</evidence>
<comment type="caution">
    <text evidence="15">The sequence shown here is derived from an EMBL/GenBank/DDBJ whole genome shotgun (WGS) entry which is preliminary data.</text>
</comment>
<evidence type="ECO:0000256" key="2">
    <source>
        <dbReference type="ARBA" id="ARBA00004613"/>
    </source>
</evidence>
<dbReference type="GO" id="GO:0008810">
    <property type="term" value="F:cellulase activity"/>
    <property type="evidence" value="ECO:0007669"/>
    <property type="project" value="UniProtKB-UniRule"/>
</dbReference>
<dbReference type="Proteomes" id="UP001161017">
    <property type="component" value="Unassembled WGS sequence"/>
</dbReference>
<dbReference type="InterPro" id="IPR049892">
    <property type="entry name" value="AA9"/>
</dbReference>
<dbReference type="Pfam" id="PF03443">
    <property type="entry name" value="AA9"/>
    <property type="match status" value="1"/>
</dbReference>
<feature type="chain" id="PRO_5041421980" description="AA9 family lytic polysaccharide monooxygenase" evidence="13">
    <location>
        <begin position="22"/>
        <end position="319"/>
    </location>
</feature>
<evidence type="ECO:0000256" key="4">
    <source>
        <dbReference type="ARBA" id="ARBA00023001"/>
    </source>
</evidence>
<name>A0AA43QJF5_9LECA</name>
<dbReference type="PROSITE" id="PS51257">
    <property type="entry name" value="PROKAR_LIPOPROTEIN"/>
    <property type="match status" value="1"/>
</dbReference>
<accession>A0AA43QJF5</accession>
<evidence type="ECO:0000256" key="12">
    <source>
        <dbReference type="SAM" id="MobiDB-lite"/>
    </source>
</evidence>
<sequence length="319" mass="33164">MQSLIKAVLLSSVFALSPVSAHWYLSCFGSGTAACVEGANQNPFDKAIGNNGFLQTAPIAPADTNPQMKCGTMGVPTDAVEPIQVSPGGSMMAQFLHDTGAAWDVRMNANHHGFANVYLAPYSSAGEGQVWTKIYGDGLQATTEQEKSMWANPANTDSCTTGAVPANQCTVVPFVGWWATDKLRMNHGVLPFTLPSSLPSGKYILRGELLTTYLPNTVSTAQGYIGCGVIQVGQGGSQSAPLPNAVDIPGAYAGAAWMHYDLYSKWINGADSPPSDLPGNPGPAVWGGGSNGSSSGSGPSAVPLATGSPTAGRRRRRMV</sequence>
<keyword evidence="6 11" id="KW-1015">Disulfide bond</keyword>
<comment type="subcellular location">
    <subcellularLocation>
        <location evidence="2 11">Secreted</location>
    </subcellularLocation>
</comment>
<evidence type="ECO:0000259" key="14">
    <source>
        <dbReference type="Pfam" id="PF03443"/>
    </source>
</evidence>
<keyword evidence="16" id="KW-1185">Reference proteome</keyword>
<evidence type="ECO:0000256" key="13">
    <source>
        <dbReference type="SAM" id="SignalP"/>
    </source>
</evidence>
<dbReference type="AlphaFoldDB" id="A0AA43QJF5"/>